<keyword evidence="4 8" id="KW-0031">Aminopeptidase</keyword>
<dbReference type="PIRSF" id="PIRSF006431">
    <property type="entry name" value="Pept_S33"/>
    <property type="match status" value="1"/>
</dbReference>
<dbReference type="InterPro" id="IPR000073">
    <property type="entry name" value="AB_hydrolase_1"/>
</dbReference>
<evidence type="ECO:0000259" key="10">
    <source>
        <dbReference type="Pfam" id="PF00561"/>
    </source>
</evidence>
<dbReference type="NCBIfam" id="TIGR01249">
    <property type="entry name" value="pro_imino_pep_1"/>
    <property type="match status" value="1"/>
</dbReference>
<keyword evidence="7 8" id="KW-0378">Hydrolase</keyword>
<feature type="domain" description="AB hydrolase-1" evidence="10">
    <location>
        <begin position="37"/>
        <end position="301"/>
    </location>
</feature>
<dbReference type="RefSeq" id="WP_367639715.1">
    <property type="nucleotide sequence ID" value="NZ_JBFNQN010000012.1"/>
</dbReference>
<evidence type="ECO:0000256" key="8">
    <source>
        <dbReference type="PIRNR" id="PIRNR006431"/>
    </source>
</evidence>
<dbReference type="Gene3D" id="3.40.50.1820">
    <property type="entry name" value="alpha/beta hydrolase"/>
    <property type="match status" value="1"/>
</dbReference>
<keyword evidence="6 8" id="KW-0645">Protease</keyword>
<evidence type="ECO:0000313" key="12">
    <source>
        <dbReference type="Proteomes" id="UP001555826"/>
    </source>
</evidence>
<dbReference type="PANTHER" id="PTHR43722:SF1">
    <property type="entry name" value="PROLINE IMINOPEPTIDASE"/>
    <property type="match status" value="1"/>
</dbReference>
<keyword evidence="5 8" id="KW-0963">Cytoplasm</keyword>
<evidence type="ECO:0000256" key="6">
    <source>
        <dbReference type="ARBA" id="ARBA00022670"/>
    </source>
</evidence>
<dbReference type="InterPro" id="IPR005944">
    <property type="entry name" value="Pro_iminopeptidase"/>
</dbReference>
<evidence type="ECO:0000256" key="1">
    <source>
        <dbReference type="ARBA" id="ARBA00001585"/>
    </source>
</evidence>
<accession>A0ABV3PAE9</accession>
<proteinExistence type="inferred from homology"/>
<sequence>MAGYPEGAPHAQGMLDVGDGHRVAWWVSGNPAGTPAVVLHGGPGGRATPGWRRHLDPDRYRIVQFDQRNCGSSTPSAADDVVDLSANTTPHLLADVERLREHLGVERWLVLGASWGSTLGLAYAQQHPERVRALVLFSVATTTRREVDWITRDVGRVFPREWEAFRDAVPPTERDGDLAAAYARLLHDPDPGVRHRAARDWCTWEDVHVSLAPGHQPNPRYEDPAFRLAFARLVTHYLAAAGFLADLAPGGDLVAGADRLAGIPGVLVHGRLDVSSPLDIAWRLHGSWPGSELVVVEDAGHGGDAFLAPVTAATDRFAGTP</sequence>
<organism evidence="11 12">
    <name type="scientific">Kineococcus endophyticus</name>
    <dbReference type="NCBI Taxonomy" id="1181883"/>
    <lineage>
        <taxon>Bacteria</taxon>
        <taxon>Bacillati</taxon>
        <taxon>Actinomycetota</taxon>
        <taxon>Actinomycetes</taxon>
        <taxon>Kineosporiales</taxon>
        <taxon>Kineosporiaceae</taxon>
        <taxon>Kineococcus</taxon>
    </lineage>
</organism>
<gene>
    <name evidence="11" type="primary">pip</name>
    <name evidence="11" type="ORF">AB1207_17655</name>
</gene>
<comment type="caution">
    <text evidence="11">The sequence shown here is derived from an EMBL/GenBank/DDBJ whole genome shotgun (WGS) entry which is preliminary data.</text>
</comment>
<dbReference type="Pfam" id="PF00561">
    <property type="entry name" value="Abhydrolase_1"/>
    <property type="match status" value="1"/>
</dbReference>
<reference evidence="11 12" key="1">
    <citation type="submission" date="2024-07" db="EMBL/GenBank/DDBJ databases">
        <authorList>
            <person name="Thanompreechachai J."/>
            <person name="Duangmal K."/>
        </authorList>
    </citation>
    <scope>NUCLEOTIDE SEQUENCE [LARGE SCALE GENOMIC DNA]</scope>
    <source>
        <strain evidence="11 12">KCTC 19886</strain>
    </source>
</reference>
<name>A0ABV3PAE9_9ACTN</name>
<evidence type="ECO:0000256" key="2">
    <source>
        <dbReference type="ARBA" id="ARBA00004496"/>
    </source>
</evidence>
<evidence type="ECO:0000256" key="3">
    <source>
        <dbReference type="ARBA" id="ARBA00010088"/>
    </source>
</evidence>
<dbReference type="EC" id="3.4.11.5" evidence="8 9"/>
<comment type="subcellular location">
    <subcellularLocation>
        <location evidence="2 8">Cytoplasm</location>
    </subcellularLocation>
</comment>
<dbReference type="InterPro" id="IPR029058">
    <property type="entry name" value="AB_hydrolase_fold"/>
</dbReference>
<dbReference type="SUPFAM" id="SSF53474">
    <property type="entry name" value="alpha/beta-Hydrolases"/>
    <property type="match status" value="1"/>
</dbReference>
<dbReference type="InterPro" id="IPR002410">
    <property type="entry name" value="Peptidase_S33"/>
</dbReference>
<dbReference type="Proteomes" id="UP001555826">
    <property type="component" value="Unassembled WGS sequence"/>
</dbReference>
<protein>
    <recommendedName>
        <fullName evidence="8 9">Proline iminopeptidase</fullName>
        <shortName evidence="8">PIP</shortName>
        <ecNumber evidence="8 9">3.4.11.5</ecNumber>
    </recommendedName>
    <alternativeName>
        <fullName evidence="8">Prolyl aminopeptidase</fullName>
    </alternativeName>
</protein>
<dbReference type="GO" id="GO:0004177">
    <property type="term" value="F:aminopeptidase activity"/>
    <property type="evidence" value="ECO:0007669"/>
    <property type="project" value="UniProtKB-KW"/>
</dbReference>
<dbReference type="PRINTS" id="PR00793">
    <property type="entry name" value="PROAMNOPTASE"/>
</dbReference>
<comment type="catalytic activity">
    <reaction evidence="1 8 9">
        <text>Release of N-terminal proline from a peptide.</text>
        <dbReference type="EC" id="3.4.11.5"/>
    </reaction>
</comment>
<keyword evidence="12" id="KW-1185">Reference proteome</keyword>
<dbReference type="EMBL" id="JBFNQN010000012">
    <property type="protein sequence ID" value="MEW9266580.1"/>
    <property type="molecule type" value="Genomic_DNA"/>
</dbReference>
<evidence type="ECO:0000256" key="5">
    <source>
        <dbReference type="ARBA" id="ARBA00022490"/>
    </source>
</evidence>
<dbReference type="PANTHER" id="PTHR43722">
    <property type="entry name" value="PROLINE IMINOPEPTIDASE"/>
    <property type="match status" value="1"/>
</dbReference>
<comment type="similarity">
    <text evidence="3 8 9">Belongs to the peptidase S33 family.</text>
</comment>
<evidence type="ECO:0000256" key="4">
    <source>
        <dbReference type="ARBA" id="ARBA00022438"/>
    </source>
</evidence>
<evidence type="ECO:0000256" key="7">
    <source>
        <dbReference type="ARBA" id="ARBA00022801"/>
    </source>
</evidence>
<evidence type="ECO:0000313" key="11">
    <source>
        <dbReference type="EMBL" id="MEW9266580.1"/>
    </source>
</evidence>
<dbReference type="PRINTS" id="PR00111">
    <property type="entry name" value="ABHYDROLASE"/>
</dbReference>
<evidence type="ECO:0000256" key="9">
    <source>
        <dbReference type="RuleBase" id="RU003421"/>
    </source>
</evidence>